<comment type="similarity">
    <text evidence="1">Belongs to the GSP E family.</text>
</comment>
<dbReference type="Gene3D" id="3.30.450.380">
    <property type="match status" value="1"/>
</dbReference>
<dbReference type="InterPro" id="IPR001482">
    <property type="entry name" value="T2SS/T4SS_dom"/>
</dbReference>
<dbReference type="AlphaFoldDB" id="A0A855Y3N3"/>
<evidence type="ECO:0000313" key="3">
    <source>
        <dbReference type="EMBL" id="PWW45339.1"/>
    </source>
</evidence>
<proteinExistence type="inferred from homology"/>
<dbReference type="CDD" id="cd01130">
    <property type="entry name" value="VirB11-like_ATPase"/>
    <property type="match status" value="1"/>
</dbReference>
<dbReference type="RefSeq" id="WP_109998123.1">
    <property type="nucleotide sequence ID" value="NZ_QGTZ01000001.1"/>
</dbReference>
<dbReference type="Gene3D" id="3.40.50.300">
    <property type="entry name" value="P-loop containing nucleotide triphosphate hydrolases"/>
    <property type="match status" value="1"/>
</dbReference>
<dbReference type="InterPro" id="IPR050921">
    <property type="entry name" value="T4SS_GSP_E_ATPase"/>
</dbReference>
<dbReference type="GO" id="GO:0016887">
    <property type="term" value="F:ATP hydrolysis activity"/>
    <property type="evidence" value="ECO:0007669"/>
    <property type="project" value="InterPro"/>
</dbReference>
<dbReference type="Proteomes" id="UP000247078">
    <property type="component" value="Unassembled WGS sequence"/>
</dbReference>
<gene>
    <name evidence="3" type="ORF">DET56_101547</name>
</gene>
<comment type="caution">
    <text evidence="3">The sequence shown here is derived from an EMBL/GenBank/DDBJ whole genome shotgun (WGS) entry which is preliminary data.</text>
</comment>
<accession>A0A855Y3N3</accession>
<dbReference type="SUPFAM" id="SSF52540">
    <property type="entry name" value="P-loop containing nucleoside triphosphate hydrolases"/>
    <property type="match status" value="1"/>
</dbReference>
<feature type="domain" description="Bacterial type II secretion system protein E" evidence="2">
    <location>
        <begin position="74"/>
        <end position="350"/>
    </location>
</feature>
<sequence>MMDSSKMILDREEQFQIMRREVREGLDLTSSAGDEELWQGIERKVLSDPKLDDLTSGERHTLVQRLFDSFRGLDILQPLVDHPEITEIMINSHREIFVEQEGEVRQLTLEFESRERLEDIIQMIVSGVNRIVNESSPIVDARLKDGSRVNIVLPPIALKGPTMTIRKFPSEPMKMYDLIGKGALHEEAAELLQQLVRSKYNIFIGGGTGSGKTTFLNALSQFIPPDERIITIEDSAELQIVTVPNLVSLETRNANTEGKGQISIRDLIKSSLRMRPNRIVIGEVRGAEALDMLQAMNTGHDGSLSTGHANTISDMISRLETMVLSGADLPIAVVRQQISSAIDIFVHLSRLRDRSRRVTEISEVIGMQDGEVLLNPLFRFQEIEEKEGKIIGGLVQVGTLRQVDKIQMAGLGKWLNEYIERNSDELNESDNNVNQLIL</sequence>
<evidence type="ECO:0000256" key="1">
    <source>
        <dbReference type="ARBA" id="ARBA00006611"/>
    </source>
</evidence>
<name>A0A855Y3N3_9BACL</name>
<evidence type="ECO:0000313" key="4">
    <source>
        <dbReference type="Proteomes" id="UP000247078"/>
    </source>
</evidence>
<dbReference type="PANTHER" id="PTHR30486:SF6">
    <property type="entry name" value="TYPE IV PILUS RETRACTATION ATPASE PILT"/>
    <property type="match status" value="1"/>
</dbReference>
<dbReference type="PANTHER" id="PTHR30486">
    <property type="entry name" value="TWITCHING MOTILITY PROTEIN PILT"/>
    <property type="match status" value="1"/>
</dbReference>
<dbReference type="InterPro" id="IPR027417">
    <property type="entry name" value="P-loop_NTPase"/>
</dbReference>
<dbReference type="EMBL" id="QGTZ01000001">
    <property type="protein sequence ID" value="PWW45339.1"/>
    <property type="molecule type" value="Genomic_DNA"/>
</dbReference>
<reference evidence="3 4" key="1">
    <citation type="submission" date="2018-05" db="EMBL/GenBank/DDBJ databases">
        <title>Freshwater and sediment microbial communities from various areas in North America, analyzing microbe dynamics in response to fracking.</title>
        <authorList>
            <person name="Lamendella R."/>
        </authorList>
    </citation>
    <scope>NUCLEOTIDE SEQUENCE [LARGE SCALE GENOMIC DNA]</scope>
    <source>
        <strain evidence="3 4">DB-3</strain>
    </source>
</reference>
<protein>
    <submittedName>
        <fullName evidence="3">Pilus assembly protein CpaF</fullName>
    </submittedName>
</protein>
<organism evidence="3 4">
    <name type="scientific">Paenibacillus pabuli</name>
    <dbReference type="NCBI Taxonomy" id="1472"/>
    <lineage>
        <taxon>Bacteria</taxon>
        <taxon>Bacillati</taxon>
        <taxon>Bacillota</taxon>
        <taxon>Bacilli</taxon>
        <taxon>Bacillales</taxon>
        <taxon>Paenibacillaceae</taxon>
        <taxon>Paenibacillus</taxon>
    </lineage>
</organism>
<evidence type="ECO:0000259" key="2">
    <source>
        <dbReference type="Pfam" id="PF00437"/>
    </source>
</evidence>
<dbReference type="Pfam" id="PF00437">
    <property type="entry name" value="T2SSE"/>
    <property type="match status" value="1"/>
</dbReference>